<feature type="compositionally biased region" description="Acidic residues" evidence="1">
    <location>
        <begin position="223"/>
        <end position="342"/>
    </location>
</feature>
<protein>
    <recommendedName>
        <fullName evidence="4">PGF-CTERM protein</fullName>
    </recommendedName>
</protein>
<sequence length="384" mass="41570">MGEVTGRVGAQDDSGDGEWSKPNDNYYAGLVDDLEGEGLPPAEFVYADSETATRRQYETGESEGTITTLDVSDDGVPFSEATRFEVTEQLENNWDVQLRTAEWASDPYRSVEAGQVLLGVAYLRAPEGEGTGTAQYIADNSQSDVWNSVVGDVDYQEPPAEWQRYFFPIEFDAAADGSAFEWSTQFHLGFDVQTVDVGGIALLDFGQDVNVDDLPSGAVVDEYEETGDDSDETQDEDGEDEDTEQDSDDGQEQDEDQDTADSDDSGDGDSSDDDEDEGEGEGENADGDDETQDETETETDDDETETETDGDDETQDETETETDGDDETQDETEAETDGDGAEESLPGFGAIGGLAGLGATVSYLLSRTNDERSTDDDYASDDEV</sequence>
<feature type="region of interest" description="Disordered" evidence="1">
    <location>
        <begin position="365"/>
        <end position="384"/>
    </location>
</feature>
<dbReference type="Proteomes" id="UP001320972">
    <property type="component" value="Unassembled WGS sequence"/>
</dbReference>
<reference evidence="2 3" key="1">
    <citation type="submission" date="2022-09" db="EMBL/GenBank/DDBJ databases">
        <title>Enrichment on poylsaccharides allowed isolation of novel metabolic and taxonomic groups of Haloarchaea.</title>
        <authorList>
            <person name="Sorokin D.Y."/>
            <person name="Elcheninov A.G."/>
            <person name="Khizhniak T.V."/>
            <person name="Kolganova T.V."/>
            <person name="Kublanov I.V."/>
        </authorList>
    </citation>
    <scope>NUCLEOTIDE SEQUENCE [LARGE SCALE GENOMIC DNA]</scope>
    <source>
        <strain evidence="2 3">AArc-m2/3/4</strain>
    </source>
</reference>
<accession>A0ABT2QL75</accession>
<comment type="caution">
    <text evidence="2">The sequence shown here is derived from an EMBL/GenBank/DDBJ whole genome shotgun (WGS) entry which is preliminary data.</text>
</comment>
<keyword evidence="3" id="KW-1185">Reference proteome</keyword>
<feature type="region of interest" description="Disordered" evidence="1">
    <location>
        <begin position="223"/>
        <end position="354"/>
    </location>
</feature>
<evidence type="ECO:0008006" key="4">
    <source>
        <dbReference type="Google" id="ProtNLM"/>
    </source>
</evidence>
<dbReference type="EMBL" id="JAOPKB010000022">
    <property type="protein sequence ID" value="MCU4975693.1"/>
    <property type="molecule type" value="Genomic_DNA"/>
</dbReference>
<feature type="region of interest" description="Disordered" evidence="1">
    <location>
        <begin position="1"/>
        <end position="26"/>
    </location>
</feature>
<feature type="compositionally biased region" description="Acidic residues" evidence="1">
    <location>
        <begin position="373"/>
        <end position="384"/>
    </location>
</feature>
<evidence type="ECO:0000313" key="3">
    <source>
        <dbReference type="Proteomes" id="UP001320972"/>
    </source>
</evidence>
<evidence type="ECO:0000256" key="1">
    <source>
        <dbReference type="SAM" id="MobiDB-lite"/>
    </source>
</evidence>
<dbReference type="RefSeq" id="WP_338009333.1">
    <property type="nucleotide sequence ID" value="NZ_JAOPKB010000022.1"/>
</dbReference>
<name>A0ABT2QL75_9EURY</name>
<gene>
    <name evidence="2" type="ORF">OB955_23685</name>
</gene>
<evidence type="ECO:0000313" key="2">
    <source>
        <dbReference type="EMBL" id="MCU4975693.1"/>
    </source>
</evidence>
<proteinExistence type="predicted"/>
<organism evidence="2 3">
    <name type="scientific">Natronoglomus mannanivorans</name>
    <dbReference type="NCBI Taxonomy" id="2979990"/>
    <lineage>
        <taxon>Archaea</taxon>
        <taxon>Methanobacteriati</taxon>
        <taxon>Methanobacteriota</taxon>
        <taxon>Stenosarchaea group</taxon>
        <taxon>Halobacteria</taxon>
        <taxon>Halobacteriales</taxon>
        <taxon>Natrialbaceae</taxon>
        <taxon>Natronoglomus</taxon>
    </lineage>
</organism>